<dbReference type="RefSeq" id="WP_081200085.1">
    <property type="nucleotide sequence ID" value="NZ_FOCZ01000015.1"/>
</dbReference>
<dbReference type="InterPro" id="IPR035986">
    <property type="entry name" value="PKD_dom_sf"/>
</dbReference>
<name>A0A1V9EUQ2_9BACT</name>
<reference evidence="3" key="1">
    <citation type="submission" date="2016-04" db="EMBL/GenBank/DDBJ databases">
        <authorList>
            <person name="Chen L."/>
            <person name="Zhuang W."/>
            <person name="Wang G."/>
        </authorList>
    </citation>
    <scope>NUCLEOTIDE SEQUENCE [LARGE SCALE GENOMIC DNA]</scope>
    <source>
        <strain evidence="3">17621</strain>
    </source>
</reference>
<evidence type="ECO:0000313" key="3">
    <source>
        <dbReference type="Proteomes" id="UP000192610"/>
    </source>
</evidence>
<feature type="domain" description="PKD" evidence="1">
    <location>
        <begin position="222"/>
        <end position="279"/>
    </location>
</feature>
<evidence type="ECO:0000313" key="2">
    <source>
        <dbReference type="EMBL" id="OQP49762.1"/>
    </source>
</evidence>
<dbReference type="AlphaFoldDB" id="A0A1V9EUQ2"/>
<dbReference type="SMART" id="SM00089">
    <property type="entry name" value="PKD"/>
    <property type="match status" value="3"/>
</dbReference>
<dbReference type="Pfam" id="PF00801">
    <property type="entry name" value="PKD"/>
    <property type="match status" value="2"/>
</dbReference>
<comment type="caution">
    <text evidence="2">The sequence shown here is derived from an EMBL/GenBank/DDBJ whole genome shotgun (WGS) entry which is preliminary data.</text>
</comment>
<dbReference type="Proteomes" id="UP000192610">
    <property type="component" value="Unassembled WGS sequence"/>
</dbReference>
<dbReference type="SUPFAM" id="SSF49299">
    <property type="entry name" value="PKD domain"/>
    <property type="match status" value="2"/>
</dbReference>
<protein>
    <recommendedName>
        <fullName evidence="1">PKD domain-containing protein</fullName>
    </recommendedName>
</protein>
<organism evidence="2 3">
    <name type="scientific">Niastella yeongjuensis</name>
    <dbReference type="NCBI Taxonomy" id="354355"/>
    <lineage>
        <taxon>Bacteria</taxon>
        <taxon>Pseudomonadati</taxon>
        <taxon>Bacteroidota</taxon>
        <taxon>Chitinophagia</taxon>
        <taxon>Chitinophagales</taxon>
        <taxon>Chitinophagaceae</taxon>
        <taxon>Niastella</taxon>
    </lineage>
</organism>
<dbReference type="PROSITE" id="PS50093">
    <property type="entry name" value="PKD"/>
    <property type="match status" value="1"/>
</dbReference>
<dbReference type="CDD" id="cd00146">
    <property type="entry name" value="PKD"/>
    <property type="match status" value="1"/>
</dbReference>
<accession>A0A1V9EUQ2</accession>
<dbReference type="EMBL" id="LVXG01000013">
    <property type="protein sequence ID" value="OQP49762.1"/>
    <property type="molecule type" value="Genomic_DNA"/>
</dbReference>
<dbReference type="InterPro" id="IPR013783">
    <property type="entry name" value="Ig-like_fold"/>
</dbReference>
<sequence>MKSTGLKYILYILLLYAPLAACKKEEARPLSVDFSYAIENNDFTAPVKVTVTNNTLGATNYKWTFVGGDPAASNKKDPGTIVFNSAGDLSIILEAWNDDNRDTLTRQLMADSTVAIAFDAVVQVNDFVPARVTIINKSAGGVNYNWTFEGGQPATAAVKDPGTIVFNTPGEHVLTLVLNNGRKDFTLTKKIWLQPAIQAAFTIIPSFDDNDQEAPLTATLHNETSSGLYWKWSVSGGGVIDNDTAREPTVHFASGGTYTVTLLAGNDKETKTVQHAITVLPNSNLRTFHDVQLGINTAHSTIGCFFSTKLQRSFKASDDLTTAGKDIDLVFFGLNQNFTYNRFITPDSSADYTFNAIPGAQPVTIINSPEQCNCGAAMTPVEFDGMTNDVLLAGMAINFTTAGGRQFTNSVTPHIVLFKTSDGRKGAVKIKQFVSNGSGSYIVADIKVQKTP</sequence>
<proteinExistence type="predicted"/>
<gene>
    <name evidence="2" type="ORF">A4H97_28130</name>
</gene>
<dbReference type="STRING" id="354355.SAMN05660816_05809"/>
<keyword evidence="3" id="KW-1185">Reference proteome</keyword>
<dbReference type="InterPro" id="IPR022409">
    <property type="entry name" value="PKD/Chitinase_dom"/>
</dbReference>
<dbReference type="InterPro" id="IPR000601">
    <property type="entry name" value="PKD_dom"/>
</dbReference>
<dbReference type="Gene3D" id="2.60.40.10">
    <property type="entry name" value="Immunoglobulins"/>
    <property type="match status" value="3"/>
</dbReference>
<evidence type="ECO:0000259" key="1">
    <source>
        <dbReference type="PROSITE" id="PS50093"/>
    </source>
</evidence>